<sequence>MPACTESHHTVTCINEWRASVNGLDGLDGHFTWSKIGQELGFNFLSPPRQTAVAACSLAWRQERAARELRRGRPISAISDYSSDVDLPLSPPVFASNCTIYDSNHNYEYAQDWVREDHFTWTLATRDMDPKPDPLSSDFPPVYARETTIRDSTIR</sequence>
<reference evidence="1" key="1">
    <citation type="journal article" date="2020" name="Stud. Mycol.">
        <title>101 Dothideomycetes genomes: a test case for predicting lifestyles and emergence of pathogens.</title>
        <authorList>
            <person name="Haridas S."/>
            <person name="Albert R."/>
            <person name="Binder M."/>
            <person name="Bloem J."/>
            <person name="Labutti K."/>
            <person name="Salamov A."/>
            <person name="Andreopoulos B."/>
            <person name="Baker S."/>
            <person name="Barry K."/>
            <person name="Bills G."/>
            <person name="Bluhm B."/>
            <person name="Cannon C."/>
            <person name="Castanera R."/>
            <person name="Culley D."/>
            <person name="Daum C."/>
            <person name="Ezra D."/>
            <person name="Gonzalez J."/>
            <person name="Henrissat B."/>
            <person name="Kuo A."/>
            <person name="Liang C."/>
            <person name="Lipzen A."/>
            <person name="Lutzoni F."/>
            <person name="Magnuson J."/>
            <person name="Mondo S."/>
            <person name="Nolan M."/>
            <person name="Ohm R."/>
            <person name="Pangilinan J."/>
            <person name="Park H.-J."/>
            <person name="Ramirez L."/>
            <person name="Alfaro M."/>
            <person name="Sun H."/>
            <person name="Tritt A."/>
            <person name="Yoshinaga Y."/>
            <person name="Zwiers L.-H."/>
            <person name="Turgeon B."/>
            <person name="Goodwin S."/>
            <person name="Spatafora J."/>
            <person name="Crous P."/>
            <person name="Grigoriev I."/>
        </authorList>
    </citation>
    <scope>NUCLEOTIDE SEQUENCE</scope>
    <source>
        <strain evidence="1">CBS 119687</strain>
    </source>
</reference>
<keyword evidence="2" id="KW-1185">Reference proteome</keyword>
<dbReference type="GeneID" id="54407051"/>
<gene>
    <name evidence="1" type="ORF">P153DRAFT_356066</name>
</gene>
<accession>A0A6A6AGU2</accession>
<name>A0A6A6AGU2_9PLEO</name>
<organism evidence="1 2">
    <name type="scientific">Dothidotthia symphoricarpi CBS 119687</name>
    <dbReference type="NCBI Taxonomy" id="1392245"/>
    <lineage>
        <taxon>Eukaryota</taxon>
        <taxon>Fungi</taxon>
        <taxon>Dikarya</taxon>
        <taxon>Ascomycota</taxon>
        <taxon>Pezizomycotina</taxon>
        <taxon>Dothideomycetes</taxon>
        <taxon>Pleosporomycetidae</taxon>
        <taxon>Pleosporales</taxon>
        <taxon>Dothidotthiaceae</taxon>
        <taxon>Dothidotthia</taxon>
    </lineage>
</organism>
<evidence type="ECO:0000313" key="2">
    <source>
        <dbReference type="Proteomes" id="UP000799771"/>
    </source>
</evidence>
<dbReference type="Proteomes" id="UP000799771">
    <property type="component" value="Unassembled WGS sequence"/>
</dbReference>
<protein>
    <submittedName>
        <fullName evidence="1">Uncharacterized protein</fullName>
    </submittedName>
</protein>
<dbReference type="EMBL" id="ML977504">
    <property type="protein sequence ID" value="KAF2130268.1"/>
    <property type="molecule type" value="Genomic_DNA"/>
</dbReference>
<dbReference type="AlphaFoldDB" id="A0A6A6AGU2"/>
<dbReference type="RefSeq" id="XP_033524655.1">
    <property type="nucleotide sequence ID" value="XM_033666619.1"/>
</dbReference>
<evidence type="ECO:0000313" key="1">
    <source>
        <dbReference type="EMBL" id="KAF2130268.1"/>
    </source>
</evidence>
<proteinExistence type="predicted"/>